<reference evidence="2 3" key="1">
    <citation type="journal article" date="2015" name="Nature">
        <title>rRNA introns, odd ribosomes, and small enigmatic genomes across a large radiation of phyla.</title>
        <authorList>
            <person name="Brown C.T."/>
            <person name="Hug L.A."/>
            <person name="Thomas B.C."/>
            <person name="Sharon I."/>
            <person name="Castelle C.J."/>
            <person name="Singh A."/>
            <person name="Wilkins M.J."/>
            <person name="Williams K.H."/>
            <person name="Banfield J.F."/>
        </authorList>
    </citation>
    <scope>NUCLEOTIDE SEQUENCE [LARGE SCALE GENOMIC DNA]</scope>
</reference>
<evidence type="ECO:0000313" key="3">
    <source>
        <dbReference type="Proteomes" id="UP000034235"/>
    </source>
</evidence>
<dbReference type="AlphaFoldDB" id="A0A0G0MPI4"/>
<evidence type="ECO:0000313" key="2">
    <source>
        <dbReference type="EMBL" id="KKQ66816.1"/>
    </source>
</evidence>
<dbReference type="PANTHER" id="PTHR38826:SF5">
    <property type="entry name" value="RIBONUCLEASE VAPC13"/>
    <property type="match status" value="1"/>
</dbReference>
<dbReference type="PANTHER" id="PTHR38826">
    <property type="entry name" value="RIBONUCLEASE VAPC13"/>
    <property type="match status" value="1"/>
</dbReference>
<accession>A0A0G0MPI4</accession>
<name>A0A0G0MPI4_9BACT</name>
<feature type="domain" description="PIN" evidence="1">
    <location>
        <begin position="9"/>
        <end position="134"/>
    </location>
</feature>
<organism evidence="2 3">
    <name type="scientific">Candidatus Daviesbacteria bacterium GW2011_GWA2_38_24</name>
    <dbReference type="NCBI Taxonomy" id="1618422"/>
    <lineage>
        <taxon>Bacteria</taxon>
        <taxon>Candidatus Daviesiibacteriota</taxon>
    </lineage>
</organism>
<evidence type="ECO:0000259" key="1">
    <source>
        <dbReference type="Pfam" id="PF01850"/>
    </source>
</evidence>
<dbReference type="Proteomes" id="UP000034235">
    <property type="component" value="Unassembled WGS sequence"/>
</dbReference>
<dbReference type="Gene3D" id="3.40.50.1010">
    <property type="entry name" value="5'-nuclease"/>
    <property type="match status" value="1"/>
</dbReference>
<proteinExistence type="predicted"/>
<comment type="caution">
    <text evidence="2">The sequence shown here is derived from an EMBL/GenBank/DDBJ whole genome shotgun (WGS) entry which is preliminary data.</text>
</comment>
<dbReference type="Pfam" id="PF01850">
    <property type="entry name" value="PIN"/>
    <property type="match status" value="1"/>
</dbReference>
<gene>
    <name evidence="2" type="ORF">US86_C0003G0059</name>
</gene>
<dbReference type="InterPro" id="IPR052106">
    <property type="entry name" value="PINc/VapC_TA"/>
</dbReference>
<dbReference type="InterPro" id="IPR029060">
    <property type="entry name" value="PIN-like_dom_sf"/>
</dbReference>
<protein>
    <submittedName>
        <fullName evidence="2">Putative nucleic acid-binding protein</fullName>
    </submittedName>
</protein>
<sequence>MASNPPDPYVDTDIVIRLITHDDPKKQEAAAKLFEKVENGDLILTAPDTVIADAVFVLSSPRLYNLPRAEIRDVLISLLRYTNFKVGNKQAVTTALDLYASTNLDFGDCILIALTAQTEAKEIYSYDHDFDKIEGIIRKEP</sequence>
<dbReference type="EMBL" id="LBUP01000003">
    <property type="protein sequence ID" value="KKQ66816.1"/>
    <property type="molecule type" value="Genomic_DNA"/>
</dbReference>
<dbReference type="SUPFAM" id="SSF88723">
    <property type="entry name" value="PIN domain-like"/>
    <property type="match status" value="1"/>
</dbReference>
<dbReference type="InterPro" id="IPR002716">
    <property type="entry name" value="PIN_dom"/>
</dbReference>